<accession>A0A1C7P3K5</accession>
<gene>
    <name evidence="1" type="ORF">ADU59_09185</name>
</gene>
<dbReference type="InterPro" id="IPR045656">
    <property type="entry name" value="DUF6393"/>
</dbReference>
<keyword evidence="2" id="KW-1185">Reference proteome</keyword>
<proteinExistence type="predicted"/>
<dbReference type="Proteomes" id="UP000093111">
    <property type="component" value="Unassembled WGS sequence"/>
</dbReference>
<evidence type="ECO:0000313" key="1">
    <source>
        <dbReference type="EMBL" id="OBZ95852.1"/>
    </source>
</evidence>
<dbReference type="Pfam" id="PF19930">
    <property type="entry name" value="DUF6393"/>
    <property type="match status" value="1"/>
</dbReference>
<protein>
    <submittedName>
        <fullName evidence="1">Uncharacterized protein</fullName>
    </submittedName>
</protein>
<dbReference type="AlphaFoldDB" id="A0A1C7P3K5"/>
<evidence type="ECO:0000313" key="2">
    <source>
        <dbReference type="Proteomes" id="UP000093111"/>
    </source>
</evidence>
<dbReference type="EMBL" id="LGLV01000006">
    <property type="protein sequence ID" value="OBZ95852.1"/>
    <property type="molecule type" value="Genomic_DNA"/>
</dbReference>
<comment type="caution">
    <text evidence="1">The sequence shown here is derived from an EMBL/GenBank/DDBJ whole genome shotgun (WGS) entry which is preliminary data.</text>
</comment>
<dbReference type="RefSeq" id="WP_068953807.1">
    <property type="nucleotide sequence ID" value="NZ_LGLV01000006.1"/>
</dbReference>
<organism evidence="1 2">
    <name type="scientific">Pararhizobium polonicum</name>
    <dbReference type="NCBI Taxonomy" id="1612624"/>
    <lineage>
        <taxon>Bacteria</taxon>
        <taxon>Pseudomonadati</taxon>
        <taxon>Pseudomonadota</taxon>
        <taxon>Alphaproteobacteria</taxon>
        <taxon>Hyphomicrobiales</taxon>
        <taxon>Rhizobiaceae</taxon>
        <taxon>Rhizobium/Agrobacterium group</taxon>
        <taxon>Pararhizobium</taxon>
    </lineage>
</organism>
<sequence>MLEEVYASRKPVRFEQIDVDEIVLKHFPKGTGRTAVNEALKASVSSKITKNAADELVVRDDRGRAMLDPDARSIVITFRFDAAGTLTNVKAIYLKSQ</sequence>
<reference evidence="1 2" key="1">
    <citation type="journal article" date="2016" name="Syst. Appl. Microbiol.">
        <title>Pararhizobium polonicum sp. nov. isolated from tumors on stone fruit rootstocks.</title>
        <authorList>
            <person name="Pulawska J."/>
            <person name="Kuzmanovic N."/>
            <person name="Willems A."/>
            <person name="Pothier J.F."/>
        </authorList>
    </citation>
    <scope>NUCLEOTIDE SEQUENCE [LARGE SCALE GENOMIC DNA]</scope>
    <source>
        <strain evidence="1 2">F5.1</strain>
    </source>
</reference>
<name>A0A1C7P3K5_9HYPH</name>